<feature type="transmembrane region" description="Helical" evidence="3">
    <location>
        <begin position="21"/>
        <end position="42"/>
    </location>
</feature>
<keyword evidence="1" id="KW-0040">ANK repeat</keyword>
<feature type="compositionally biased region" description="Polar residues" evidence="2">
    <location>
        <begin position="177"/>
        <end position="200"/>
    </location>
</feature>
<feature type="compositionally biased region" description="Pro residues" evidence="2">
    <location>
        <begin position="149"/>
        <end position="159"/>
    </location>
</feature>
<evidence type="ECO:0000256" key="2">
    <source>
        <dbReference type="SAM" id="MobiDB-lite"/>
    </source>
</evidence>
<protein>
    <submittedName>
        <fullName evidence="4">Ankyrin repeats-containing protein</fullName>
    </submittedName>
</protein>
<gene>
    <name evidence="4" type="ORF">Trichorick_00157</name>
</gene>
<feature type="compositionally biased region" description="Polar residues" evidence="2">
    <location>
        <begin position="122"/>
        <end position="138"/>
    </location>
</feature>
<keyword evidence="3" id="KW-0472">Membrane</keyword>
<accession>A0ABZ0UQG7</accession>
<dbReference type="EMBL" id="CP112932">
    <property type="protein sequence ID" value="WPY00285.1"/>
    <property type="molecule type" value="Genomic_DNA"/>
</dbReference>
<keyword evidence="5" id="KW-1185">Reference proteome</keyword>
<feature type="repeat" description="ANK" evidence="1">
    <location>
        <begin position="463"/>
        <end position="495"/>
    </location>
</feature>
<feature type="compositionally biased region" description="Polar residues" evidence="2">
    <location>
        <begin position="250"/>
        <end position="264"/>
    </location>
</feature>
<sequence length="522" mass="57921">MIKNKFCLTPKFIKPTVILDIKAIMLIQLIILVVIISTNAIAGESLKLPELPALPNLEEQDKDEQKQKTTKVTANTQQDDAPGFFRKITNFLGITSKKTSAIKTKSSKKNTNEQEEPLSVELEQNPTSSNATVNNKPLTTAKEELKIPSLPPVDLPALPPTNTANAQTQAQPQLPTIDNQNNQPLPKTEITQSNVQSLPLPNSPKDVQTDKLPATTKPDAEELKIPSLPPSDNSTITQLPIAEQAKDISTTAQPSNTLESSNTQPSPSSDNSTTAAPAATNNIANENDELQSPPPLTSDKSKSARDTILGWFKSKNKEEYQAPAPQQTPILDKKPITIEKIVIDNQELTLEQSKFVNDETKVLLLPNDDIVLGELSEEAKILLMDLYSYSKLLKQIQDKNDRTIEREAIDNFILNYDSYFNTTPVLTIDDARIDAFNNVKHNNLFALRTLLDNYHVLQNTDENGNTLLHKTAELDSYFLTKFLLMRGINIQALNTDYQTALTIAEEQQNDAITRLIRKSGAR</sequence>
<dbReference type="InterPro" id="IPR002110">
    <property type="entry name" value="Ankyrin_rpt"/>
</dbReference>
<dbReference type="RefSeq" id="WP_323738372.1">
    <property type="nucleotide sequence ID" value="NZ_CP112932.1"/>
</dbReference>
<feature type="region of interest" description="Disordered" evidence="2">
    <location>
        <begin position="250"/>
        <end position="304"/>
    </location>
</feature>
<evidence type="ECO:0000313" key="5">
    <source>
        <dbReference type="Proteomes" id="UP001326613"/>
    </source>
</evidence>
<dbReference type="Proteomes" id="UP001326613">
    <property type="component" value="Chromosome"/>
</dbReference>
<keyword evidence="3" id="KW-0812">Transmembrane</keyword>
<dbReference type="PROSITE" id="PS50088">
    <property type="entry name" value="ANK_REPEAT"/>
    <property type="match status" value="1"/>
</dbReference>
<feature type="compositionally biased region" description="Low complexity" evidence="2">
    <location>
        <begin position="160"/>
        <end position="176"/>
    </location>
</feature>
<reference evidence="4 5" key="1">
    <citation type="submission" date="2022-10" db="EMBL/GenBank/DDBJ databases">
        <title>Host association and intracellularity evolved multiple times independently in the Rickettsiales.</title>
        <authorList>
            <person name="Castelli M."/>
            <person name="Nardi T."/>
            <person name="Gammuto L."/>
            <person name="Bellinzona G."/>
            <person name="Sabaneyeva E."/>
            <person name="Potekhin A."/>
            <person name="Serra V."/>
            <person name="Petroni G."/>
            <person name="Sassera D."/>
        </authorList>
    </citation>
    <scope>NUCLEOTIDE SEQUENCE [LARGE SCALE GENOMIC DNA]</scope>
    <source>
        <strain evidence="4 5">Kr 154-4</strain>
    </source>
</reference>
<keyword evidence="3" id="KW-1133">Transmembrane helix</keyword>
<dbReference type="InterPro" id="IPR036770">
    <property type="entry name" value="Ankyrin_rpt-contain_sf"/>
</dbReference>
<feature type="region of interest" description="Disordered" evidence="2">
    <location>
        <begin position="102"/>
        <end position="235"/>
    </location>
</feature>
<evidence type="ECO:0000256" key="3">
    <source>
        <dbReference type="SAM" id="Phobius"/>
    </source>
</evidence>
<name>A0ABZ0UQG7_9RICK</name>
<proteinExistence type="predicted"/>
<evidence type="ECO:0000256" key="1">
    <source>
        <dbReference type="PROSITE-ProRule" id="PRU00023"/>
    </source>
</evidence>
<evidence type="ECO:0000313" key="4">
    <source>
        <dbReference type="EMBL" id="WPY00285.1"/>
    </source>
</evidence>
<feature type="compositionally biased region" description="Low complexity" evidence="2">
    <location>
        <begin position="265"/>
        <end position="282"/>
    </location>
</feature>
<dbReference type="Gene3D" id="1.25.40.20">
    <property type="entry name" value="Ankyrin repeat-containing domain"/>
    <property type="match status" value="1"/>
</dbReference>
<feature type="region of interest" description="Disordered" evidence="2">
    <location>
        <begin position="57"/>
        <end position="76"/>
    </location>
</feature>
<dbReference type="SUPFAM" id="SSF48403">
    <property type="entry name" value="Ankyrin repeat"/>
    <property type="match status" value="1"/>
</dbReference>
<organism evidence="4 5">
    <name type="scientific">Candidatus Trichorickettsia mobilis</name>
    <dbReference type="NCBI Taxonomy" id="1346319"/>
    <lineage>
        <taxon>Bacteria</taxon>
        <taxon>Pseudomonadati</taxon>
        <taxon>Pseudomonadota</taxon>
        <taxon>Alphaproteobacteria</taxon>
        <taxon>Rickettsiales</taxon>
        <taxon>Rickettsiaceae</taxon>
        <taxon>Rickettsieae</taxon>
        <taxon>Candidatus Trichorickettsia</taxon>
    </lineage>
</organism>